<keyword evidence="1" id="KW-1003">Cell membrane</keyword>
<dbReference type="Pfam" id="PF02104">
    <property type="entry name" value="SURF1"/>
    <property type="match status" value="1"/>
</dbReference>
<feature type="transmembrane region" description="Helical" evidence="1">
    <location>
        <begin position="15"/>
        <end position="36"/>
    </location>
</feature>
<feature type="region of interest" description="Disordered" evidence="2">
    <location>
        <begin position="253"/>
        <end position="284"/>
    </location>
</feature>
<dbReference type="InterPro" id="IPR002994">
    <property type="entry name" value="Surf1/Shy1"/>
</dbReference>
<dbReference type="EMBL" id="JAAGXA010000004">
    <property type="protein sequence ID" value="NEN78020.1"/>
    <property type="molecule type" value="Genomic_DNA"/>
</dbReference>
<dbReference type="GO" id="GO:0005886">
    <property type="term" value="C:plasma membrane"/>
    <property type="evidence" value="ECO:0007669"/>
    <property type="project" value="UniProtKB-SubCell"/>
</dbReference>
<gene>
    <name evidence="3" type="ORF">G3T38_06995</name>
</gene>
<comment type="similarity">
    <text evidence="1">Belongs to the SURF1 family.</text>
</comment>
<evidence type="ECO:0000313" key="4">
    <source>
        <dbReference type="Proteomes" id="UP000468687"/>
    </source>
</evidence>
<dbReference type="Proteomes" id="UP000468687">
    <property type="component" value="Unassembled WGS sequence"/>
</dbReference>
<evidence type="ECO:0000313" key="3">
    <source>
        <dbReference type="EMBL" id="NEN78020.1"/>
    </source>
</evidence>
<keyword evidence="1" id="KW-0472">Membrane</keyword>
<protein>
    <recommendedName>
        <fullName evidence="1">SURF1-like protein</fullName>
    </recommendedName>
</protein>
<dbReference type="PROSITE" id="PS50895">
    <property type="entry name" value="SURF1"/>
    <property type="match status" value="1"/>
</dbReference>
<dbReference type="AlphaFoldDB" id="A0A6P0HIB1"/>
<evidence type="ECO:0000256" key="2">
    <source>
        <dbReference type="SAM" id="MobiDB-lite"/>
    </source>
</evidence>
<comment type="subcellular location">
    <subcellularLocation>
        <location evidence="1">Cell membrane</location>
        <topology evidence="1">Multi-pass membrane protein</topology>
    </subcellularLocation>
</comment>
<reference evidence="3 4" key="1">
    <citation type="journal article" date="2014" name="Int. J. Syst. Evol. Microbiol.">
        <title>Nocardioides zeae sp. nov., isolated from the stem of Zea mays.</title>
        <authorList>
            <person name="Glaeser S.P."/>
            <person name="McInroy J.A."/>
            <person name="Busse H.J."/>
            <person name="Kampfer P."/>
        </authorList>
    </citation>
    <scope>NUCLEOTIDE SEQUENCE [LARGE SCALE GENOMIC DNA]</scope>
    <source>
        <strain evidence="3 4">JCM 30728</strain>
    </source>
</reference>
<dbReference type="CDD" id="cd06662">
    <property type="entry name" value="SURF1"/>
    <property type="match status" value="1"/>
</dbReference>
<name>A0A6P0HIB1_9ACTN</name>
<dbReference type="RefSeq" id="WP_163771393.1">
    <property type="nucleotide sequence ID" value="NZ_JAAGXA010000004.1"/>
</dbReference>
<keyword evidence="4" id="KW-1185">Reference proteome</keyword>
<keyword evidence="1" id="KW-0812">Transmembrane</keyword>
<organism evidence="3 4">
    <name type="scientific">Nocardioides zeae</name>
    <dbReference type="NCBI Taxonomy" id="1457234"/>
    <lineage>
        <taxon>Bacteria</taxon>
        <taxon>Bacillati</taxon>
        <taxon>Actinomycetota</taxon>
        <taxon>Actinomycetes</taxon>
        <taxon>Propionibacteriales</taxon>
        <taxon>Nocardioidaceae</taxon>
        <taxon>Nocardioides</taxon>
    </lineage>
</organism>
<evidence type="ECO:0000256" key="1">
    <source>
        <dbReference type="RuleBase" id="RU363076"/>
    </source>
</evidence>
<comment type="caution">
    <text evidence="3">The sequence shown here is derived from an EMBL/GenBank/DDBJ whole genome shotgun (WGS) entry which is preliminary data.</text>
</comment>
<sequence>MPPSRLHPVLRPRVWPLHLIGVAAVVVALSLGLWQYGAWQAHRERAAAEVSTQDPAPLADLLVPGEGFPGTDVGAPAEVEGTWRDDLTFLVDDRRVDGVAGSWVVTPVETTDGAGALLPVVRGWTTDPAAAPAAEGTVTGVGWLQPGEGTGAVDDDPTDRVLPQLRLADVVRLVDADIYPGYLVLDIDGETGVAADNAAAEGLRAVTPDQVPEVAPNTSLRNLLYAIEWWVFAAFAAFVWWRFARDEVEKARALEEGPDDGPGGEEGHADPAGDAQEAAVASSP</sequence>
<feature type="transmembrane region" description="Helical" evidence="1">
    <location>
        <begin position="223"/>
        <end position="243"/>
    </location>
</feature>
<keyword evidence="1" id="KW-1133">Transmembrane helix</keyword>
<proteinExistence type="inferred from homology"/>
<accession>A0A6P0HIB1</accession>